<accession>A0A445B9M0</accession>
<dbReference type="GO" id="GO:0008270">
    <property type="term" value="F:zinc ion binding"/>
    <property type="evidence" value="ECO:0007669"/>
    <property type="project" value="UniProtKB-KW"/>
</dbReference>
<feature type="compositionally biased region" description="Polar residues" evidence="2">
    <location>
        <begin position="171"/>
        <end position="185"/>
    </location>
</feature>
<feature type="domain" description="CCHC-type" evidence="3">
    <location>
        <begin position="137"/>
        <end position="152"/>
    </location>
</feature>
<keyword evidence="1" id="KW-0862">Zinc</keyword>
<dbReference type="GO" id="GO:0003676">
    <property type="term" value="F:nucleic acid binding"/>
    <property type="evidence" value="ECO:0007669"/>
    <property type="project" value="InterPro"/>
</dbReference>
<dbReference type="AlphaFoldDB" id="A0A445B9M0"/>
<organism evidence="4 5">
    <name type="scientific">Arachis hypogaea</name>
    <name type="common">Peanut</name>
    <dbReference type="NCBI Taxonomy" id="3818"/>
    <lineage>
        <taxon>Eukaryota</taxon>
        <taxon>Viridiplantae</taxon>
        <taxon>Streptophyta</taxon>
        <taxon>Embryophyta</taxon>
        <taxon>Tracheophyta</taxon>
        <taxon>Spermatophyta</taxon>
        <taxon>Magnoliopsida</taxon>
        <taxon>eudicotyledons</taxon>
        <taxon>Gunneridae</taxon>
        <taxon>Pentapetalae</taxon>
        <taxon>rosids</taxon>
        <taxon>fabids</taxon>
        <taxon>Fabales</taxon>
        <taxon>Fabaceae</taxon>
        <taxon>Papilionoideae</taxon>
        <taxon>50 kb inversion clade</taxon>
        <taxon>dalbergioids sensu lato</taxon>
        <taxon>Dalbergieae</taxon>
        <taxon>Pterocarpus clade</taxon>
        <taxon>Arachis</taxon>
    </lineage>
</organism>
<reference evidence="4 5" key="1">
    <citation type="submission" date="2019-01" db="EMBL/GenBank/DDBJ databases">
        <title>Sequencing of cultivated peanut Arachis hypogaea provides insights into genome evolution and oil improvement.</title>
        <authorList>
            <person name="Chen X."/>
        </authorList>
    </citation>
    <scope>NUCLEOTIDE SEQUENCE [LARGE SCALE GENOMIC DNA]</scope>
    <source>
        <strain evidence="5">cv. Fuhuasheng</strain>
        <tissue evidence="4">Leaves</tissue>
    </source>
</reference>
<evidence type="ECO:0000313" key="5">
    <source>
        <dbReference type="Proteomes" id="UP000289738"/>
    </source>
</evidence>
<evidence type="ECO:0000259" key="3">
    <source>
        <dbReference type="PROSITE" id="PS50158"/>
    </source>
</evidence>
<dbReference type="Proteomes" id="UP000289738">
    <property type="component" value="Chromosome A10"/>
</dbReference>
<keyword evidence="1" id="KW-0479">Metal-binding</keyword>
<evidence type="ECO:0000313" key="4">
    <source>
        <dbReference type="EMBL" id="RYR35372.1"/>
    </source>
</evidence>
<name>A0A445B9M0_ARAHY</name>
<evidence type="ECO:0000256" key="2">
    <source>
        <dbReference type="SAM" id="MobiDB-lite"/>
    </source>
</evidence>
<dbReference type="EMBL" id="SDMP01000010">
    <property type="protein sequence ID" value="RYR35372.1"/>
    <property type="molecule type" value="Genomic_DNA"/>
</dbReference>
<gene>
    <name evidence="4" type="ORF">Ahy_A10g050536</name>
</gene>
<protein>
    <recommendedName>
        <fullName evidence="3">CCHC-type domain-containing protein</fullName>
    </recommendedName>
</protein>
<proteinExistence type="predicted"/>
<keyword evidence="1" id="KW-0863">Zinc-finger</keyword>
<dbReference type="InterPro" id="IPR001878">
    <property type="entry name" value="Znf_CCHC"/>
</dbReference>
<evidence type="ECO:0000256" key="1">
    <source>
        <dbReference type="PROSITE-ProRule" id="PRU00047"/>
    </source>
</evidence>
<dbReference type="PROSITE" id="PS50158">
    <property type="entry name" value="ZF_CCHC"/>
    <property type="match status" value="1"/>
</dbReference>
<keyword evidence="5" id="KW-1185">Reference proteome</keyword>
<sequence length="364" mass="40292">MYIFCVMKYEGLEQIPDSLIMRKWCKDAKDSRRMPVTREHGHEGRMLRYGALCSATSLVTKLGSEEAEDFELTRVNIVSLIEKLRHRVYERAGNQPGMSAWCRMKDPVVARTKGAPKRTMEFEPSNQPDVRRKRRCCTKCGIPGHTKRTCSQKCAPGVSGVGTPVSPTFGDGSQHSPAAASTSLPTELGDAYEDHTSPHGEAGLNNVSSSTMSTSSMVNRRGSPCCHAPFGVGGSGRNFFLGGQHIQQFYSSQPCSGHRSKPPTTKATPVVAPRARGRVDFPHMEHEFRRWDHVLNTSCVARLSLQICIECVICYSDLLESLMEMLGVAKNMHISLALFIFSTMHTLGQIHVMRPVALRPIVSQ</sequence>
<comment type="caution">
    <text evidence="4">The sequence shown here is derived from an EMBL/GenBank/DDBJ whole genome shotgun (WGS) entry which is preliminary data.</text>
</comment>
<feature type="region of interest" description="Disordered" evidence="2">
    <location>
        <begin position="166"/>
        <end position="214"/>
    </location>
</feature>